<name>A0A3M7S1G7_BRAPC</name>
<dbReference type="AlphaFoldDB" id="A0A3M7S1G7"/>
<protein>
    <submittedName>
        <fullName evidence="1">Uncharacterized protein</fullName>
    </submittedName>
</protein>
<organism evidence="1 2">
    <name type="scientific">Brachionus plicatilis</name>
    <name type="common">Marine rotifer</name>
    <name type="synonym">Brachionus muelleri</name>
    <dbReference type="NCBI Taxonomy" id="10195"/>
    <lineage>
        <taxon>Eukaryota</taxon>
        <taxon>Metazoa</taxon>
        <taxon>Spiralia</taxon>
        <taxon>Gnathifera</taxon>
        <taxon>Rotifera</taxon>
        <taxon>Eurotatoria</taxon>
        <taxon>Monogononta</taxon>
        <taxon>Pseudotrocha</taxon>
        <taxon>Ploima</taxon>
        <taxon>Brachionidae</taxon>
        <taxon>Brachionus</taxon>
    </lineage>
</organism>
<keyword evidence="2" id="KW-1185">Reference proteome</keyword>
<evidence type="ECO:0000313" key="2">
    <source>
        <dbReference type="Proteomes" id="UP000276133"/>
    </source>
</evidence>
<gene>
    <name evidence="1" type="ORF">BpHYR1_033846</name>
</gene>
<comment type="caution">
    <text evidence="1">The sequence shown here is derived from an EMBL/GenBank/DDBJ whole genome shotgun (WGS) entry which is preliminary data.</text>
</comment>
<reference evidence="1 2" key="1">
    <citation type="journal article" date="2018" name="Sci. Rep.">
        <title>Genomic signatures of local adaptation to the degree of environmental predictability in rotifers.</title>
        <authorList>
            <person name="Franch-Gras L."/>
            <person name="Hahn C."/>
            <person name="Garcia-Roger E.M."/>
            <person name="Carmona M.J."/>
            <person name="Serra M."/>
            <person name="Gomez A."/>
        </authorList>
    </citation>
    <scope>NUCLEOTIDE SEQUENCE [LARGE SCALE GENOMIC DNA]</scope>
    <source>
        <strain evidence="1">HYR1</strain>
    </source>
</reference>
<proteinExistence type="predicted"/>
<sequence length="192" mass="21231">MGSFIRSFVYQGYKTVEVQSLRTYNNGATYGQVLKEYFSGKSKKQLFFESVFQLASFSTSSISSSSLLSSLKNEYSWTSSFSVILDSIESGITNYLRFFASIIIPVSFNQSSPTKTLSVIFVIEQRTQTVLLKNDNLIGCVMPIGRSCLPLATVNVKSGLSYFKFNLSTSFFEIMCAVESESSIAVTSVPST</sequence>
<dbReference type="Proteomes" id="UP000276133">
    <property type="component" value="Unassembled WGS sequence"/>
</dbReference>
<evidence type="ECO:0000313" key="1">
    <source>
        <dbReference type="EMBL" id="RNA29488.1"/>
    </source>
</evidence>
<accession>A0A3M7S1G7</accession>
<dbReference type="EMBL" id="REGN01002215">
    <property type="protein sequence ID" value="RNA29488.1"/>
    <property type="molecule type" value="Genomic_DNA"/>
</dbReference>